<accession>A0A8S3XGJ2</accession>
<keyword evidence="2" id="KW-1185">Reference proteome</keyword>
<organism evidence="1 2">
    <name type="scientific">Parnassius apollo</name>
    <name type="common">Apollo butterfly</name>
    <name type="synonym">Papilio apollo</name>
    <dbReference type="NCBI Taxonomy" id="110799"/>
    <lineage>
        <taxon>Eukaryota</taxon>
        <taxon>Metazoa</taxon>
        <taxon>Ecdysozoa</taxon>
        <taxon>Arthropoda</taxon>
        <taxon>Hexapoda</taxon>
        <taxon>Insecta</taxon>
        <taxon>Pterygota</taxon>
        <taxon>Neoptera</taxon>
        <taxon>Endopterygota</taxon>
        <taxon>Lepidoptera</taxon>
        <taxon>Glossata</taxon>
        <taxon>Ditrysia</taxon>
        <taxon>Papilionoidea</taxon>
        <taxon>Papilionidae</taxon>
        <taxon>Parnassiinae</taxon>
        <taxon>Parnassini</taxon>
        <taxon>Parnassius</taxon>
        <taxon>Parnassius</taxon>
    </lineage>
</organism>
<reference evidence="1" key="1">
    <citation type="submission" date="2021-04" db="EMBL/GenBank/DDBJ databases">
        <authorList>
            <person name="Tunstrom K."/>
        </authorList>
    </citation>
    <scope>NUCLEOTIDE SEQUENCE</scope>
</reference>
<evidence type="ECO:0000313" key="2">
    <source>
        <dbReference type="Proteomes" id="UP000691718"/>
    </source>
</evidence>
<evidence type="ECO:0000313" key="1">
    <source>
        <dbReference type="EMBL" id="CAG5022970.1"/>
    </source>
</evidence>
<comment type="caution">
    <text evidence="1">The sequence shown here is derived from an EMBL/GenBank/DDBJ whole genome shotgun (WGS) entry which is preliminary data.</text>
</comment>
<dbReference type="EMBL" id="CAJQZP010001150">
    <property type="protein sequence ID" value="CAG5022970.1"/>
    <property type="molecule type" value="Genomic_DNA"/>
</dbReference>
<name>A0A8S3XGJ2_PARAO</name>
<dbReference type="Proteomes" id="UP000691718">
    <property type="component" value="Unassembled WGS sequence"/>
</dbReference>
<protein>
    <submittedName>
        <fullName evidence="1">(apollo) hypothetical protein</fullName>
    </submittedName>
</protein>
<sequence length="131" mass="15294">MVIPKSHEARDDIQFTSIHHVDIWPVECDIENDCNDDIFSLESVKVEEENFEYENYKFEVNGNHEKDTAGKQEDLEIDAFEDRHEDPENDLPLISLGSKSKTDDVNIERPYIQTNNFSKPCVLQRVICKHI</sequence>
<gene>
    <name evidence="1" type="ORF">PAPOLLO_LOCUS17838</name>
</gene>
<proteinExistence type="predicted"/>
<dbReference type="AlphaFoldDB" id="A0A8S3XGJ2"/>